<keyword evidence="2" id="KW-1185">Reference proteome</keyword>
<reference evidence="1 2" key="1">
    <citation type="submission" date="2016-09" db="EMBL/GenBank/DDBJ databases">
        <title>Pseudoalteromonas amylolytica sp. nov., isolated from the surface seawater.</title>
        <authorList>
            <person name="Wu Y.-H."/>
            <person name="Cheng H."/>
            <person name="Jin X.-B."/>
            <person name="Wang C.-S."/>
            <person name="Xu X.-W."/>
        </authorList>
    </citation>
    <scope>NUCLEOTIDE SEQUENCE [LARGE SCALE GENOMIC DNA]</scope>
    <source>
        <strain evidence="1 2">JW1</strain>
    </source>
</reference>
<dbReference type="Proteomes" id="UP000179786">
    <property type="component" value="Unassembled WGS sequence"/>
</dbReference>
<protein>
    <submittedName>
        <fullName evidence="1">Uncharacterized protein</fullName>
    </submittedName>
</protein>
<dbReference type="EMBL" id="MKJU01000022">
    <property type="protein sequence ID" value="OHU92101.1"/>
    <property type="molecule type" value="Genomic_DNA"/>
</dbReference>
<proteinExistence type="predicted"/>
<sequence>MKKEDKPIEVQTDGDSVTVTFNGAGWAPEHTRLLEFISGRNHKHGKSGTGFLMSMMDSYVNTLYPNSIVEDEYEDMLDTEKRILDGEAREAAGLPPKGLKFYEP</sequence>
<name>A0A1S1MWH6_9GAMM</name>
<evidence type="ECO:0000313" key="1">
    <source>
        <dbReference type="EMBL" id="OHU92101.1"/>
    </source>
</evidence>
<organism evidence="1 2">
    <name type="scientific">Pseudoalteromonas amylolytica</name>
    <dbReference type="NCBI Taxonomy" id="1859457"/>
    <lineage>
        <taxon>Bacteria</taxon>
        <taxon>Pseudomonadati</taxon>
        <taxon>Pseudomonadota</taxon>
        <taxon>Gammaproteobacteria</taxon>
        <taxon>Alteromonadales</taxon>
        <taxon>Pseudoalteromonadaceae</taxon>
        <taxon>Pseudoalteromonas</taxon>
    </lineage>
</organism>
<dbReference type="STRING" id="1859457.BET10_07175"/>
<evidence type="ECO:0000313" key="2">
    <source>
        <dbReference type="Proteomes" id="UP000179786"/>
    </source>
</evidence>
<accession>A0A1S1MWH6</accession>
<comment type="caution">
    <text evidence="1">The sequence shown here is derived from an EMBL/GenBank/DDBJ whole genome shotgun (WGS) entry which is preliminary data.</text>
</comment>
<gene>
    <name evidence="1" type="ORF">BET10_07175</name>
</gene>
<dbReference type="AlphaFoldDB" id="A0A1S1MWH6"/>
<dbReference type="RefSeq" id="WP_070983903.1">
    <property type="nucleotide sequence ID" value="NZ_MKJU01000022.1"/>
</dbReference>